<reference evidence="1 2" key="1">
    <citation type="submission" date="2019-06" db="EMBL/GenBank/DDBJ databases">
        <title>Vibrio cholerae phylogeny based on whole-genome sequencing reveals genetic diversity and population strucutre.</title>
        <authorList>
            <person name="Zhiqiu Y."/>
            <person name="Bin L."/>
            <person name="Lingyan J."/>
        </authorList>
    </citation>
    <scope>NUCLEOTIDE SEQUENCE [LARGE SCALE GENOMIC DNA]</scope>
    <source>
        <strain evidence="1 2">N2814</strain>
    </source>
</reference>
<comment type="caution">
    <text evidence="1">The sequence shown here is derived from an EMBL/GenBank/DDBJ whole genome shotgun (WGS) entry which is preliminary data.</text>
</comment>
<name>A0ABD7SR53_VIBCL</name>
<evidence type="ECO:0000313" key="2">
    <source>
        <dbReference type="Proteomes" id="UP000323819"/>
    </source>
</evidence>
<accession>A0ABD7SR53</accession>
<proteinExistence type="predicted"/>
<evidence type="ECO:0000313" key="1">
    <source>
        <dbReference type="EMBL" id="TXX67205.1"/>
    </source>
</evidence>
<dbReference type="Proteomes" id="UP000323819">
    <property type="component" value="Unassembled WGS sequence"/>
</dbReference>
<organism evidence="1 2">
    <name type="scientific">Vibrio cholerae</name>
    <dbReference type="NCBI Taxonomy" id="666"/>
    <lineage>
        <taxon>Bacteria</taxon>
        <taxon>Pseudomonadati</taxon>
        <taxon>Pseudomonadota</taxon>
        <taxon>Gammaproteobacteria</taxon>
        <taxon>Vibrionales</taxon>
        <taxon>Vibrionaceae</taxon>
        <taxon>Vibrio</taxon>
    </lineage>
</organism>
<sequence>MSIQSVRDGRNLPFLKRGMRVQVDGGKFGTITGANRSMNLNVRLDGEKHSGNYHPTWKMRYFDKNGNVIAEFTN</sequence>
<dbReference type="EMBL" id="VSIJ01000005">
    <property type="protein sequence ID" value="TXX67205.1"/>
    <property type="molecule type" value="Genomic_DNA"/>
</dbReference>
<protein>
    <submittedName>
        <fullName evidence="1">Uncharacterized protein</fullName>
    </submittedName>
</protein>
<dbReference type="RefSeq" id="WP_148521341.1">
    <property type="nucleotide sequence ID" value="NZ_JAILXN010000001.1"/>
</dbReference>
<gene>
    <name evidence="1" type="ORF">FXF03_01140</name>
</gene>
<dbReference type="AlphaFoldDB" id="A0ABD7SR53"/>